<feature type="transmembrane region" description="Helical" evidence="1">
    <location>
        <begin position="103"/>
        <end position="122"/>
    </location>
</feature>
<proteinExistence type="predicted"/>
<accession>A0ABS4EXJ2</accession>
<evidence type="ECO:0000313" key="3">
    <source>
        <dbReference type="EMBL" id="MBP1888719.1"/>
    </source>
</evidence>
<evidence type="ECO:0000313" key="4">
    <source>
        <dbReference type="Proteomes" id="UP000783390"/>
    </source>
</evidence>
<evidence type="ECO:0000259" key="2">
    <source>
        <dbReference type="Pfam" id="PF07853"/>
    </source>
</evidence>
<keyword evidence="1" id="KW-1133">Transmembrane helix</keyword>
<evidence type="ECO:0000256" key="1">
    <source>
        <dbReference type="SAM" id="Phobius"/>
    </source>
</evidence>
<keyword evidence="1" id="KW-0812">Transmembrane</keyword>
<protein>
    <submittedName>
        <fullName evidence="3">Membrane protein</fullName>
    </submittedName>
</protein>
<dbReference type="RefSeq" id="WP_209795452.1">
    <property type="nucleotide sequence ID" value="NZ_JAGGJZ010000001.1"/>
</dbReference>
<sequence>MNRPKIKIEKTLFHKFLIVLSTIILAFHLIYIAFVFNKLPNVIPTHFNLNGIPDSYGSKGNLFILIIISIIFYILFMLLTRIPNHYNYLVTITPKNAKRQYKNAVTLVLSLLSEFLILLFYMDYKTVEISLGNASNINFMSLFILIIFLTLAYFIYKMIKLK</sequence>
<feature type="transmembrane region" description="Helical" evidence="1">
    <location>
        <begin position="62"/>
        <end position="82"/>
    </location>
</feature>
<dbReference type="InterPro" id="IPR012867">
    <property type="entry name" value="DUF1648"/>
</dbReference>
<feature type="domain" description="DUF1648" evidence="2">
    <location>
        <begin position="23"/>
        <end position="69"/>
    </location>
</feature>
<dbReference type="Pfam" id="PF07853">
    <property type="entry name" value="DUF1648"/>
    <property type="match status" value="1"/>
</dbReference>
<feature type="transmembrane region" description="Helical" evidence="1">
    <location>
        <begin position="137"/>
        <end position="156"/>
    </location>
</feature>
<comment type="caution">
    <text evidence="3">The sequence shown here is derived from an EMBL/GenBank/DDBJ whole genome shotgun (WGS) entry which is preliminary data.</text>
</comment>
<dbReference type="EMBL" id="JAGGJZ010000001">
    <property type="protein sequence ID" value="MBP1888719.1"/>
    <property type="molecule type" value="Genomic_DNA"/>
</dbReference>
<keyword evidence="1" id="KW-0472">Membrane</keyword>
<gene>
    <name evidence="3" type="ORF">J2Z53_000298</name>
</gene>
<dbReference type="Proteomes" id="UP000783390">
    <property type="component" value="Unassembled WGS sequence"/>
</dbReference>
<keyword evidence="4" id="KW-1185">Reference proteome</keyword>
<name>A0ABS4EXJ2_9CLOT</name>
<feature type="transmembrane region" description="Helical" evidence="1">
    <location>
        <begin position="12"/>
        <end position="34"/>
    </location>
</feature>
<reference evidence="3 4" key="1">
    <citation type="submission" date="2021-03" db="EMBL/GenBank/DDBJ databases">
        <title>Genomic Encyclopedia of Type Strains, Phase IV (KMG-IV): sequencing the most valuable type-strain genomes for metagenomic binning, comparative biology and taxonomic classification.</title>
        <authorList>
            <person name="Goeker M."/>
        </authorList>
    </citation>
    <scope>NUCLEOTIDE SEQUENCE [LARGE SCALE GENOMIC DNA]</scope>
    <source>
        <strain evidence="3 4">DSM 3984</strain>
    </source>
</reference>
<organism evidence="3 4">
    <name type="scientific">Clostridium moniliforme</name>
    <dbReference type="NCBI Taxonomy" id="39489"/>
    <lineage>
        <taxon>Bacteria</taxon>
        <taxon>Bacillati</taxon>
        <taxon>Bacillota</taxon>
        <taxon>Clostridia</taxon>
        <taxon>Eubacteriales</taxon>
        <taxon>Clostridiaceae</taxon>
        <taxon>Clostridium</taxon>
    </lineage>
</organism>